<dbReference type="Proteomes" id="UP001066276">
    <property type="component" value="Chromosome 8"/>
</dbReference>
<protein>
    <submittedName>
        <fullName evidence="2">Uncharacterized protein</fullName>
    </submittedName>
</protein>
<feature type="region of interest" description="Disordered" evidence="1">
    <location>
        <begin position="51"/>
        <end position="74"/>
    </location>
</feature>
<accession>A0AAV7NLT2</accession>
<evidence type="ECO:0000256" key="1">
    <source>
        <dbReference type="SAM" id="MobiDB-lite"/>
    </source>
</evidence>
<evidence type="ECO:0000313" key="2">
    <source>
        <dbReference type="EMBL" id="KAJ1116062.1"/>
    </source>
</evidence>
<comment type="caution">
    <text evidence="2">The sequence shown here is derived from an EMBL/GenBank/DDBJ whole genome shotgun (WGS) entry which is preliminary data.</text>
</comment>
<feature type="compositionally biased region" description="Basic and acidic residues" evidence="1">
    <location>
        <begin position="65"/>
        <end position="74"/>
    </location>
</feature>
<organism evidence="2 3">
    <name type="scientific">Pleurodeles waltl</name>
    <name type="common">Iberian ribbed newt</name>
    <dbReference type="NCBI Taxonomy" id="8319"/>
    <lineage>
        <taxon>Eukaryota</taxon>
        <taxon>Metazoa</taxon>
        <taxon>Chordata</taxon>
        <taxon>Craniata</taxon>
        <taxon>Vertebrata</taxon>
        <taxon>Euteleostomi</taxon>
        <taxon>Amphibia</taxon>
        <taxon>Batrachia</taxon>
        <taxon>Caudata</taxon>
        <taxon>Salamandroidea</taxon>
        <taxon>Salamandridae</taxon>
        <taxon>Pleurodelinae</taxon>
        <taxon>Pleurodeles</taxon>
    </lineage>
</organism>
<keyword evidence="3" id="KW-1185">Reference proteome</keyword>
<dbReference type="AlphaFoldDB" id="A0AAV7NLT2"/>
<dbReference type="EMBL" id="JANPWB010000012">
    <property type="protein sequence ID" value="KAJ1116062.1"/>
    <property type="molecule type" value="Genomic_DNA"/>
</dbReference>
<name>A0AAV7NLT2_PLEWA</name>
<gene>
    <name evidence="2" type="ORF">NDU88_004281</name>
</gene>
<sequence>MAYGRNLKPCPEDALQIPNAASADINPEAEKKVRTSEEAVVSWKEQVNGLAEKEENECGTALITRTEDVHDESR</sequence>
<reference evidence="2" key="1">
    <citation type="journal article" date="2022" name="bioRxiv">
        <title>Sequencing and chromosome-scale assembly of the giantPleurodeles waltlgenome.</title>
        <authorList>
            <person name="Brown T."/>
            <person name="Elewa A."/>
            <person name="Iarovenko S."/>
            <person name="Subramanian E."/>
            <person name="Araus A.J."/>
            <person name="Petzold A."/>
            <person name="Susuki M."/>
            <person name="Suzuki K.-i.T."/>
            <person name="Hayashi T."/>
            <person name="Toyoda A."/>
            <person name="Oliveira C."/>
            <person name="Osipova E."/>
            <person name="Leigh N.D."/>
            <person name="Simon A."/>
            <person name="Yun M.H."/>
        </authorList>
    </citation>
    <scope>NUCLEOTIDE SEQUENCE</scope>
    <source>
        <strain evidence="2">20211129_DDA</strain>
        <tissue evidence="2">Liver</tissue>
    </source>
</reference>
<proteinExistence type="predicted"/>
<evidence type="ECO:0000313" key="3">
    <source>
        <dbReference type="Proteomes" id="UP001066276"/>
    </source>
</evidence>